<name>A0A098MCY9_9BACL</name>
<dbReference type="EMBL" id="JQCR01000002">
    <property type="protein sequence ID" value="KGE19427.1"/>
    <property type="molecule type" value="Genomic_DNA"/>
</dbReference>
<dbReference type="Gene3D" id="1.10.260.40">
    <property type="entry name" value="lambda repressor-like DNA-binding domains"/>
    <property type="match status" value="1"/>
</dbReference>
<protein>
    <submittedName>
        <fullName evidence="1">DNA-binding protein</fullName>
    </submittedName>
</protein>
<proteinExistence type="predicted"/>
<dbReference type="GO" id="GO:0003677">
    <property type="term" value="F:DNA binding"/>
    <property type="evidence" value="ECO:0007669"/>
    <property type="project" value="UniProtKB-KW"/>
</dbReference>
<keyword evidence="2" id="KW-1185">Reference proteome</keyword>
<dbReference type="eggNOG" id="COG0457">
    <property type="taxonomic scope" value="Bacteria"/>
</dbReference>
<organism evidence="1 2">
    <name type="scientific">Paenibacillus wynnii</name>
    <dbReference type="NCBI Taxonomy" id="268407"/>
    <lineage>
        <taxon>Bacteria</taxon>
        <taxon>Bacillati</taxon>
        <taxon>Bacillota</taxon>
        <taxon>Bacilli</taxon>
        <taxon>Bacillales</taxon>
        <taxon>Paenibacillaceae</taxon>
        <taxon>Paenibacillus</taxon>
    </lineage>
</organism>
<evidence type="ECO:0000313" key="1">
    <source>
        <dbReference type="EMBL" id="KGE19427.1"/>
    </source>
</evidence>
<gene>
    <name evidence="1" type="ORF">PWYN_08815</name>
</gene>
<evidence type="ECO:0000313" key="2">
    <source>
        <dbReference type="Proteomes" id="UP000029734"/>
    </source>
</evidence>
<sequence>MNNTTTIRIELEELIAREGINCSQLGRKAGLNAGTVSSILKGNRVMAVDQLDRMTAVLCLPKGHFYEQYIQECMVEAVPNWRRIRPLLYRCVELDKLDCIRQIVNLLMDNLTYSPLLFEAAEFFFKEGKRKAAALLYESVAASERRQYSERLAFCQYRLFTLKLGDDQELNYQAALQFEPFVERLDEIDQLDALRDLANIYRSLRRWDKVNLVAIELGHKAGIQLRLRQQTEVKSQDQKQPSRPLFVYLAFSNLLRGAVCDARGEHEQAIQYNNAYSDLSWVKETDADTQHWIKLYKEWAQANICVSSLMSGNESVLSDYVTYIERNKDELLTGLLNIIKAANCYDFDVDEIIIHFKMEIISYIQEQQQAVGVYTQQTISEQLTRFLYEIAHYYLRRGGYTSGFKYLLDGMKKSSIVNNETFMLKCVRLLERYRDFASNETQEEYQIILKEG</sequence>
<comment type="caution">
    <text evidence="1">The sequence shown here is derived from an EMBL/GenBank/DDBJ whole genome shotgun (WGS) entry which is preliminary data.</text>
</comment>
<dbReference type="InterPro" id="IPR010982">
    <property type="entry name" value="Lambda_DNA-bd_dom_sf"/>
</dbReference>
<dbReference type="SUPFAM" id="SSF47413">
    <property type="entry name" value="lambda repressor-like DNA-binding domains"/>
    <property type="match status" value="1"/>
</dbReference>
<reference evidence="1 2" key="2">
    <citation type="submission" date="2014-10" db="EMBL/GenBank/DDBJ databases">
        <title>Comparative genomics of the Paenibacillus odorifer group.</title>
        <authorList>
            <person name="Tsai Y.-C."/>
            <person name="Martin N."/>
            <person name="Korlach J."/>
            <person name="Wiedmann M."/>
        </authorList>
    </citation>
    <scope>NUCLEOTIDE SEQUENCE [LARGE SCALE GENOMIC DNA]</scope>
    <source>
        <strain evidence="1 2">DSM 18334</strain>
    </source>
</reference>
<dbReference type="AlphaFoldDB" id="A0A098MCY9"/>
<keyword evidence="1" id="KW-0238">DNA-binding</keyword>
<dbReference type="Proteomes" id="UP000029734">
    <property type="component" value="Unassembled WGS sequence"/>
</dbReference>
<dbReference type="OrthoDB" id="2470416at2"/>
<reference evidence="1 2" key="1">
    <citation type="submission" date="2014-08" db="EMBL/GenBank/DDBJ databases">
        <authorList>
            <person name="den Bakker H.C."/>
        </authorList>
    </citation>
    <scope>NUCLEOTIDE SEQUENCE [LARGE SCALE GENOMIC DNA]</scope>
    <source>
        <strain evidence="1 2">DSM 18334</strain>
    </source>
</reference>
<accession>A0A098MCY9</accession>